<dbReference type="SUPFAM" id="SSF103473">
    <property type="entry name" value="MFS general substrate transporter"/>
    <property type="match status" value="1"/>
</dbReference>
<gene>
    <name evidence="8" type="ORF">HD597_010932</name>
</gene>
<dbReference type="PANTHER" id="PTHR23514:SF3">
    <property type="entry name" value="BYPASS OF STOP CODON PROTEIN 6"/>
    <property type="match status" value="1"/>
</dbReference>
<feature type="transmembrane region" description="Helical" evidence="7">
    <location>
        <begin position="331"/>
        <end position="358"/>
    </location>
</feature>
<evidence type="ECO:0000256" key="1">
    <source>
        <dbReference type="ARBA" id="ARBA00004127"/>
    </source>
</evidence>
<feature type="transmembrane region" description="Helical" evidence="7">
    <location>
        <begin position="397"/>
        <end position="416"/>
    </location>
</feature>
<dbReference type="Proteomes" id="UP001139648">
    <property type="component" value="Unassembled WGS sequence"/>
</dbReference>
<evidence type="ECO:0000256" key="3">
    <source>
        <dbReference type="ARBA" id="ARBA00022448"/>
    </source>
</evidence>
<keyword evidence="3" id="KW-0813">Transport</keyword>
<sequence>MSTALSPVRLIRDRPTWLIYLLLSVFATFVYGLSAALPLLRADQGISATVAGLHGTSMAAGTIAAGLLLPLLTRTFGRRVTSWIGVAGLNAGMLTIFAADALPLTLLGYGVAGGFGSVMLYSAMAALSDHQGAAGAAALSEANAVAVVAGMAMTFGLSVVGQSSLGWRAALLATPVMSVLLALAMGRVWPGHRTPGRATADPAIADPAIADPAIADPAIADPAIADPAAHAPASAGARVGWRFHLAGLVLFCCVALEFTFNLWAAELLAVGTGLSTAAAATGLTAFVAGMAAGRFAGAQLALRLARAPLFAGALGLTLAGWLVFWTSGQPVLSYAGLVICGLGAALHFPLALSALIAGSGGRADLAAAASPVWAGAAMAIGPLVLGALADGFGTRNAFLMVPVLIGLAVAGVLVPGRRA</sequence>
<dbReference type="GO" id="GO:0012505">
    <property type="term" value="C:endomembrane system"/>
    <property type="evidence" value="ECO:0007669"/>
    <property type="project" value="UniProtKB-SubCell"/>
</dbReference>
<reference evidence="8" key="1">
    <citation type="submission" date="2022-06" db="EMBL/GenBank/DDBJ databases">
        <title>Sequencing the genomes of 1000 actinobacteria strains.</title>
        <authorList>
            <person name="Klenk H.-P."/>
        </authorList>
    </citation>
    <scope>NUCLEOTIDE SEQUENCE</scope>
    <source>
        <strain evidence="8">DSM 46694</strain>
    </source>
</reference>
<feature type="transmembrane region" description="Helical" evidence="7">
    <location>
        <begin position="105"/>
        <end position="127"/>
    </location>
</feature>
<evidence type="ECO:0000256" key="2">
    <source>
        <dbReference type="ARBA" id="ARBA00008335"/>
    </source>
</evidence>
<dbReference type="InterPro" id="IPR036259">
    <property type="entry name" value="MFS_trans_sf"/>
</dbReference>
<feature type="transmembrane region" description="Helical" evidence="7">
    <location>
        <begin position="270"/>
        <end position="292"/>
    </location>
</feature>
<organism evidence="8 9">
    <name type="scientific">Nonomuraea thailandensis</name>
    <dbReference type="NCBI Taxonomy" id="1188745"/>
    <lineage>
        <taxon>Bacteria</taxon>
        <taxon>Bacillati</taxon>
        <taxon>Actinomycetota</taxon>
        <taxon>Actinomycetes</taxon>
        <taxon>Streptosporangiales</taxon>
        <taxon>Streptosporangiaceae</taxon>
        <taxon>Nonomuraea</taxon>
    </lineage>
</organism>
<protein>
    <submittedName>
        <fullName evidence="8">MFS family arabinose efflux permease</fullName>
    </submittedName>
</protein>
<dbReference type="EMBL" id="JAMZEB010000002">
    <property type="protein sequence ID" value="MCP2363912.1"/>
    <property type="molecule type" value="Genomic_DNA"/>
</dbReference>
<dbReference type="Pfam" id="PF07690">
    <property type="entry name" value="MFS_1"/>
    <property type="match status" value="1"/>
</dbReference>
<feature type="transmembrane region" description="Helical" evidence="7">
    <location>
        <begin position="165"/>
        <end position="184"/>
    </location>
</feature>
<feature type="transmembrane region" description="Helical" evidence="7">
    <location>
        <begin position="304"/>
        <end position="325"/>
    </location>
</feature>
<feature type="transmembrane region" description="Helical" evidence="7">
    <location>
        <begin position="17"/>
        <end position="40"/>
    </location>
</feature>
<proteinExistence type="inferred from homology"/>
<feature type="transmembrane region" description="Helical" evidence="7">
    <location>
        <begin position="139"/>
        <end position="159"/>
    </location>
</feature>
<keyword evidence="4 7" id="KW-0812">Transmembrane</keyword>
<evidence type="ECO:0000313" key="9">
    <source>
        <dbReference type="Proteomes" id="UP001139648"/>
    </source>
</evidence>
<name>A0A9X2GU45_9ACTN</name>
<comment type="caution">
    <text evidence="8">The sequence shown here is derived from an EMBL/GenBank/DDBJ whole genome shotgun (WGS) entry which is preliminary data.</text>
</comment>
<dbReference type="GO" id="GO:0016020">
    <property type="term" value="C:membrane"/>
    <property type="evidence" value="ECO:0007669"/>
    <property type="project" value="TreeGrafter"/>
</dbReference>
<evidence type="ECO:0000256" key="4">
    <source>
        <dbReference type="ARBA" id="ARBA00022692"/>
    </source>
</evidence>
<feature type="transmembrane region" description="Helical" evidence="7">
    <location>
        <begin position="365"/>
        <end position="385"/>
    </location>
</feature>
<keyword evidence="5 7" id="KW-1133">Transmembrane helix</keyword>
<comment type="subcellular location">
    <subcellularLocation>
        <location evidence="1">Endomembrane system</location>
        <topology evidence="1">Multi-pass membrane protein</topology>
    </subcellularLocation>
</comment>
<feature type="transmembrane region" description="Helical" evidence="7">
    <location>
        <begin position="243"/>
        <end position="264"/>
    </location>
</feature>
<dbReference type="AlphaFoldDB" id="A0A9X2GU45"/>
<keyword evidence="9" id="KW-1185">Reference proteome</keyword>
<dbReference type="InterPro" id="IPR011701">
    <property type="entry name" value="MFS"/>
</dbReference>
<feature type="transmembrane region" description="Helical" evidence="7">
    <location>
        <begin position="80"/>
        <end position="99"/>
    </location>
</feature>
<evidence type="ECO:0000256" key="7">
    <source>
        <dbReference type="SAM" id="Phobius"/>
    </source>
</evidence>
<evidence type="ECO:0000256" key="5">
    <source>
        <dbReference type="ARBA" id="ARBA00022989"/>
    </source>
</evidence>
<comment type="similarity">
    <text evidence="2">Belongs to the major facilitator superfamily.</text>
</comment>
<evidence type="ECO:0000256" key="6">
    <source>
        <dbReference type="ARBA" id="ARBA00023136"/>
    </source>
</evidence>
<feature type="transmembrane region" description="Helical" evidence="7">
    <location>
        <begin position="46"/>
        <end position="68"/>
    </location>
</feature>
<keyword evidence="6 7" id="KW-0472">Membrane</keyword>
<dbReference type="PANTHER" id="PTHR23514">
    <property type="entry name" value="BYPASS OF STOP CODON PROTEIN 6"/>
    <property type="match status" value="1"/>
</dbReference>
<dbReference type="GO" id="GO:0022857">
    <property type="term" value="F:transmembrane transporter activity"/>
    <property type="evidence" value="ECO:0007669"/>
    <property type="project" value="InterPro"/>
</dbReference>
<dbReference type="RefSeq" id="WP_253755894.1">
    <property type="nucleotide sequence ID" value="NZ_BAABKA010000082.1"/>
</dbReference>
<accession>A0A9X2GU45</accession>
<evidence type="ECO:0000313" key="8">
    <source>
        <dbReference type="EMBL" id="MCP2363912.1"/>
    </source>
</evidence>
<dbReference type="Gene3D" id="1.20.1250.20">
    <property type="entry name" value="MFS general substrate transporter like domains"/>
    <property type="match status" value="2"/>
</dbReference>
<dbReference type="InterPro" id="IPR051788">
    <property type="entry name" value="MFS_Transporter"/>
</dbReference>